<organism evidence="4 5">
    <name type="scientific">Tegillarca granosa</name>
    <name type="common">Malaysian cockle</name>
    <name type="synonym">Anadara granosa</name>
    <dbReference type="NCBI Taxonomy" id="220873"/>
    <lineage>
        <taxon>Eukaryota</taxon>
        <taxon>Metazoa</taxon>
        <taxon>Spiralia</taxon>
        <taxon>Lophotrochozoa</taxon>
        <taxon>Mollusca</taxon>
        <taxon>Bivalvia</taxon>
        <taxon>Autobranchia</taxon>
        <taxon>Pteriomorphia</taxon>
        <taxon>Arcoida</taxon>
        <taxon>Arcoidea</taxon>
        <taxon>Arcidae</taxon>
        <taxon>Tegillarca</taxon>
    </lineage>
</organism>
<name>A0ABQ9FWD5_TEGGR</name>
<dbReference type="SUPFAM" id="SSF48264">
    <property type="entry name" value="Cytochrome P450"/>
    <property type="match status" value="1"/>
</dbReference>
<dbReference type="EMBL" id="JARBDR010000141">
    <property type="protein sequence ID" value="KAJ8320456.1"/>
    <property type="molecule type" value="Genomic_DNA"/>
</dbReference>
<dbReference type="Proteomes" id="UP001217089">
    <property type="component" value="Unassembled WGS sequence"/>
</dbReference>
<keyword evidence="5" id="KW-1185">Reference proteome</keyword>
<keyword evidence="2" id="KW-0479">Metal-binding</keyword>
<dbReference type="InterPro" id="IPR002403">
    <property type="entry name" value="Cyt_P450_E_grp-IV"/>
</dbReference>
<dbReference type="InterPro" id="IPR050196">
    <property type="entry name" value="Cytochrome_P450_Monoox"/>
</dbReference>
<evidence type="ECO:0000313" key="4">
    <source>
        <dbReference type="EMBL" id="KAJ8320456.1"/>
    </source>
</evidence>
<dbReference type="InterPro" id="IPR001128">
    <property type="entry name" value="Cyt_P450"/>
</dbReference>
<dbReference type="InterPro" id="IPR036396">
    <property type="entry name" value="Cyt_P450_sf"/>
</dbReference>
<dbReference type="Pfam" id="PF00067">
    <property type="entry name" value="p450"/>
    <property type="match status" value="1"/>
</dbReference>
<reference evidence="4 5" key="1">
    <citation type="submission" date="2022-12" db="EMBL/GenBank/DDBJ databases">
        <title>Chromosome-level genome of Tegillarca granosa.</title>
        <authorList>
            <person name="Kim J."/>
        </authorList>
    </citation>
    <scope>NUCLEOTIDE SEQUENCE [LARGE SCALE GENOMIC DNA]</scope>
    <source>
        <strain evidence="4">Teg-2019</strain>
        <tissue evidence="4">Adductor muscle</tissue>
    </source>
</reference>
<accession>A0ABQ9FWD5</accession>
<gene>
    <name evidence="4" type="ORF">KUTeg_002043</name>
</gene>
<dbReference type="Gene3D" id="1.10.630.10">
    <property type="entry name" value="Cytochrome P450"/>
    <property type="match status" value="1"/>
</dbReference>
<comment type="similarity">
    <text evidence="1">Belongs to the cytochrome P450 family.</text>
</comment>
<evidence type="ECO:0000313" key="5">
    <source>
        <dbReference type="Proteomes" id="UP001217089"/>
    </source>
</evidence>
<keyword evidence="3" id="KW-0408">Iron</keyword>
<proteinExistence type="inferred from homology"/>
<comment type="caution">
    <text evidence="4">The sequence shown here is derived from an EMBL/GenBank/DDBJ whole genome shotgun (WGS) entry which is preliminary data.</text>
</comment>
<evidence type="ECO:0000256" key="1">
    <source>
        <dbReference type="ARBA" id="ARBA00010617"/>
    </source>
</evidence>
<protein>
    <recommendedName>
        <fullName evidence="6">Cytochrome P450</fullName>
    </recommendedName>
</protein>
<dbReference type="PANTHER" id="PTHR24291">
    <property type="entry name" value="CYTOCHROME P450 FAMILY 4"/>
    <property type="match status" value="1"/>
</dbReference>
<evidence type="ECO:0000256" key="3">
    <source>
        <dbReference type="ARBA" id="ARBA00023004"/>
    </source>
</evidence>
<evidence type="ECO:0008006" key="6">
    <source>
        <dbReference type="Google" id="ProtNLM"/>
    </source>
</evidence>
<evidence type="ECO:0000256" key="2">
    <source>
        <dbReference type="ARBA" id="ARBA00022723"/>
    </source>
</evidence>
<sequence>MYVGDSHPYVQAVNQLAQLWVDRVREDLSKMEYLTRCIKEGLRLHCPVPFVQRKITKELKIDDVTFPAGTSFTIHIYNLHHNPRVWNEPMKYDPDRFCAANIKTKDSFAFVPFSAGPRYRIELDKDHTVKRKIAGVMQAENGIKIKLHKREHSKSLI</sequence>
<dbReference type="PANTHER" id="PTHR24291:SF201">
    <property type="entry name" value="CYTOCHROME P450, FAMILY 4, SUBFAMILY B, POLYPEPTIDE 7"/>
    <property type="match status" value="1"/>
</dbReference>
<dbReference type="PRINTS" id="PR00465">
    <property type="entry name" value="EP450IV"/>
</dbReference>